<organism evidence="1 2">
    <name type="scientific">Leptolyngbya boryana NIES-2135</name>
    <dbReference type="NCBI Taxonomy" id="1973484"/>
    <lineage>
        <taxon>Bacteria</taxon>
        <taxon>Bacillati</taxon>
        <taxon>Cyanobacteriota</taxon>
        <taxon>Cyanophyceae</taxon>
        <taxon>Leptolyngbyales</taxon>
        <taxon>Leptolyngbyaceae</taxon>
        <taxon>Leptolyngbya group</taxon>
        <taxon>Leptolyngbya</taxon>
    </lineage>
</organism>
<reference evidence="1 2" key="1">
    <citation type="submission" date="2017-06" db="EMBL/GenBank/DDBJ databases">
        <title>Genome sequencing of cyanobaciteial culture collection at National Institute for Environmental Studies (NIES).</title>
        <authorList>
            <person name="Hirose Y."/>
            <person name="Shimura Y."/>
            <person name="Fujisawa T."/>
            <person name="Nakamura Y."/>
            <person name="Kawachi M."/>
        </authorList>
    </citation>
    <scope>NUCLEOTIDE SEQUENCE [LARGE SCALE GENOMIC DNA]</scope>
    <source>
        <strain evidence="1 2">NIES-2135</strain>
    </source>
</reference>
<gene>
    <name evidence="1" type="ORF">NIES2135_20530</name>
</gene>
<dbReference type="InterPro" id="IPR021231">
    <property type="entry name" value="DUF2811"/>
</dbReference>
<dbReference type="Proteomes" id="UP000217895">
    <property type="component" value="Chromosome"/>
</dbReference>
<sequence>MIDALSPELEAGIEAFLALRSDWDRKRVFDSAVSLFLLQNRTENQQSDRAISRIYLDSLFKIPDDLMEAS</sequence>
<keyword evidence="2" id="KW-1185">Reference proteome</keyword>
<evidence type="ECO:0000313" key="2">
    <source>
        <dbReference type="Proteomes" id="UP000217895"/>
    </source>
</evidence>
<dbReference type="EMBL" id="AP018203">
    <property type="protein sequence ID" value="BAY55230.1"/>
    <property type="molecule type" value="Genomic_DNA"/>
</dbReference>
<evidence type="ECO:0008006" key="3">
    <source>
        <dbReference type="Google" id="ProtNLM"/>
    </source>
</evidence>
<dbReference type="Pfam" id="PF10929">
    <property type="entry name" value="DUF2811"/>
    <property type="match status" value="1"/>
</dbReference>
<proteinExistence type="predicted"/>
<accession>A0A1Z4JET9</accession>
<evidence type="ECO:0000313" key="1">
    <source>
        <dbReference type="EMBL" id="BAY55230.1"/>
    </source>
</evidence>
<dbReference type="AlphaFoldDB" id="A0A1Z4JET9"/>
<name>A0A1Z4JET9_LEPBY</name>
<protein>
    <recommendedName>
        <fullName evidence="3">DUF2811 domain-containing protein</fullName>
    </recommendedName>
</protein>